<dbReference type="OrthoDB" id="194358at2759"/>
<dbReference type="InterPro" id="IPR010730">
    <property type="entry name" value="HET"/>
</dbReference>
<evidence type="ECO:0000313" key="2">
    <source>
        <dbReference type="EMBL" id="KAF2493650.1"/>
    </source>
</evidence>
<dbReference type="Pfam" id="PF06985">
    <property type="entry name" value="HET"/>
    <property type="match status" value="1"/>
</dbReference>
<proteinExistence type="predicted"/>
<protein>
    <submittedName>
        <fullName evidence="2">HET-domain-containing protein</fullName>
    </submittedName>
</protein>
<gene>
    <name evidence="2" type="ORF">BU16DRAFT_444764</name>
</gene>
<feature type="non-terminal residue" evidence="2">
    <location>
        <position position="184"/>
    </location>
</feature>
<evidence type="ECO:0000259" key="1">
    <source>
        <dbReference type="Pfam" id="PF06985"/>
    </source>
</evidence>
<dbReference type="AlphaFoldDB" id="A0A6A6QNT1"/>
<name>A0A6A6QNT1_9PEZI</name>
<dbReference type="Proteomes" id="UP000799750">
    <property type="component" value="Unassembled WGS sequence"/>
</dbReference>
<dbReference type="PANTHER" id="PTHR24148:SF64">
    <property type="entry name" value="HETEROKARYON INCOMPATIBILITY DOMAIN-CONTAINING PROTEIN"/>
    <property type="match status" value="1"/>
</dbReference>
<organism evidence="2 3">
    <name type="scientific">Lophium mytilinum</name>
    <dbReference type="NCBI Taxonomy" id="390894"/>
    <lineage>
        <taxon>Eukaryota</taxon>
        <taxon>Fungi</taxon>
        <taxon>Dikarya</taxon>
        <taxon>Ascomycota</taxon>
        <taxon>Pezizomycotina</taxon>
        <taxon>Dothideomycetes</taxon>
        <taxon>Pleosporomycetidae</taxon>
        <taxon>Mytilinidiales</taxon>
        <taxon>Mytilinidiaceae</taxon>
        <taxon>Lophium</taxon>
    </lineage>
</organism>
<evidence type="ECO:0000313" key="3">
    <source>
        <dbReference type="Proteomes" id="UP000799750"/>
    </source>
</evidence>
<accession>A0A6A6QNT1</accession>
<dbReference type="InterPro" id="IPR052895">
    <property type="entry name" value="HetReg/Transcr_Mod"/>
</dbReference>
<reference evidence="2" key="1">
    <citation type="journal article" date="2020" name="Stud. Mycol.">
        <title>101 Dothideomycetes genomes: a test case for predicting lifestyles and emergence of pathogens.</title>
        <authorList>
            <person name="Haridas S."/>
            <person name="Albert R."/>
            <person name="Binder M."/>
            <person name="Bloem J."/>
            <person name="Labutti K."/>
            <person name="Salamov A."/>
            <person name="Andreopoulos B."/>
            <person name="Baker S."/>
            <person name="Barry K."/>
            <person name="Bills G."/>
            <person name="Bluhm B."/>
            <person name="Cannon C."/>
            <person name="Castanera R."/>
            <person name="Culley D."/>
            <person name="Daum C."/>
            <person name="Ezra D."/>
            <person name="Gonzalez J."/>
            <person name="Henrissat B."/>
            <person name="Kuo A."/>
            <person name="Liang C."/>
            <person name="Lipzen A."/>
            <person name="Lutzoni F."/>
            <person name="Magnuson J."/>
            <person name="Mondo S."/>
            <person name="Nolan M."/>
            <person name="Ohm R."/>
            <person name="Pangilinan J."/>
            <person name="Park H.-J."/>
            <person name="Ramirez L."/>
            <person name="Alfaro M."/>
            <person name="Sun H."/>
            <person name="Tritt A."/>
            <person name="Yoshinaga Y."/>
            <person name="Zwiers L.-H."/>
            <person name="Turgeon B."/>
            <person name="Goodwin S."/>
            <person name="Spatafora J."/>
            <person name="Crous P."/>
            <person name="Grigoriev I."/>
        </authorList>
    </citation>
    <scope>NUCLEOTIDE SEQUENCE</scope>
    <source>
        <strain evidence="2">CBS 269.34</strain>
    </source>
</reference>
<dbReference type="PANTHER" id="PTHR24148">
    <property type="entry name" value="ANKYRIN REPEAT DOMAIN-CONTAINING PROTEIN 39 HOMOLOG-RELATED"/>
    <property type="match status" value="1"/>
</dbReference>
<sequence length="184" mass="21204">FEALSYVWGDSLRQREIICGDSEVDIGINLHEALEGLRLPDQERVVWADALCINQADIKERTHQVQQIGEVYSTAQRVLIWLGKETDANRGAFKMIRAICAEYPNQMARWVDEARELGYLSNLLRHSWFRRIWVTQELASARSAVVMCGKSELSWNVFKGVVDFLWPIIPHQYAKETYELGPPP</sequence>
<feature type="non-terminal residue" evidence="2">
    <location>
        <position position="1"/>
    </location>
</feature>
<feature type="domain" description="Heterokaryon incompatibility" evidence="1">
    <location>
        <begin position="1"/>
        <end position="137"/>
    </location>
</feature>
<dbReference type="EMBL" id="MU004192">
    <property type="protein sequence ID" value="KAF2493650.1"/>
    <property type="molecule type" value="Genomic_DNA"/>
</dbReference>
<keyword evidence="3" id="KW-1185">Reference proteome</keyword>